<name>A0ABT7P3F3_MYCIT</name>
<evidence type="ECO:0000256" key="1">
    <source>
        <dbReference type="SAM" id="MobiDB-lite"/>
    </source>
</evidence>
<organism evidence="2 3">
    <name type="scientific">Mycobacterium intracellulare subsp. chimaera</name>
    <dbReference type="NCBI Taxonomy" id="222805"/>
    <lineage>
        <taxon>Bacteria</taxon>
        <taxon>Bacillati</taxon>
        <taxon>Actinomycetota</taxon>
        <taxon>Actinomycetes</taxon>
        <taxon>Mycobacteriales</taxon>
        <taxon>Mycobacteriaceae</taxon>
        <taxon>Mycobacterium</taxon>
        <taxon>Mycobacterium avium complex (MAC)</taxon>
    </lineage>
</organism>
<gene>
    <name evidence="2" type="ORF">QRB35_16730</name>
</gene>
<dbReference type="Proteomes" id="UP001529272">
    <property type="component" value="Unassembled WGS sequence"/>
</dbReference>
<sequence length="100" mass="10484">MADGIVHAKPENSGTVYPIAAGCATLVIEQTVLSINVDPGRRSATMSSAPLDAAATPALRQIGPRSAIWRRGSAWRALRGGRAAAPEPASLPFPHRTESR</sequence>
<keyword evidence="3" id="KW-1185">Reference proteome</keyword>
<feature type="region of interest" description="Disordered" evidence="1">
    <location>
        <begin position="80"/>
        <end position="100"/>
    </location>
</feature>
<evidence type="ECO:0000313" key="3">
    <source>
        <dbReference type="Proteomes" id="UP001529272"/>
    </source>
</evidence>
<accession>A0ABT7P3F3</accession>
<evidence type="ECO:0000313" key="2">
    <source>
        <dbReference type="EMBL" id="MDM3927656.1"/>
    </source>
</evidence>
<proteinExistence type="predicted"/>
<dbReference type="EMBL" id="JASZZX010000015">
    <property type="protein sequence ID" value="MDM3927656.1"/>
    <property type="molecule type" value="Genomic_DNA"/>
</dbReference>
<comment type="caution">
    <text evidence="2">The sequence shown here is derived from an EMBL/GenBank/DDBJ whole genome shotgun (WGS) entry which is preliminary data.</text>
</comment>
<reference evidence="3" key="2">
    <citation type="submission" date="2023-06" db="EMBL/GenBank/DDBJ databases">
        <title>Itaconate inhibition of nontuberculous mycobacteria.</title>
        <authorList>
            <person name="Spilker T."/>
        </authorList>
    </citation>
    <scope>NUCLEOTIDE SEQUENCE [LARGE SCALE GENOMIC DNA]</scope>
    <source>
        <strain evidence="3">FLAC1071</strain>
    </source>
</reference>
<reference evidence="2 3" key="1">
    <citation type="submission" date="2023-06" db="EMBL/GenBank/DDBJ databases">
        <title>Itaconate inhibition of nontuberculous mycobacteria.</title>
        <authorList>
            <person name="Breen P."/>
            <person name="Zimbric M."/>
            <person name="Caverly L."/>
        </authorList>
    </citation>
    <scope>NUCLEOTIDE SEQUENCE [LARGE SCALE GENOMIC DNA]</scope>
    <source>
        <strain evidence="2 3">FLAC1071</strain>
    </source>
</reference>
<dbReference type="RefSeq" id="WP_145929535.1">
    <property type="nucleotide sequence ID" value="NZ_CP012885.2"/>
</dbReference>
<protein>
    <submittedName>
        <fullName evidence="2">Uncharacterized protein</fullName>
    </submittedName>
</protein>